<dbReference type="NCBIfam" id="TIGR00731">
    <property type="entry name" value="bL25_bact_ctc"/>
    <property type="match status" value="1"/>
</dbReference>
<dbReference type="Pfam" id="PF14693">
    <property type="entry name" value="Ribosomal_TL5_C"/>
    <property type="match status" value="1"/>
</dbReference>
<dbReference type="PANTHER" id="PTHR33284:SF1">
    <property type="entry name" value="RIBOSOMAL PROTEIN L25_GLN-TRNA SYNTHETASE, ANTI-CODON-BINDING DOMAIN-CONTAINING PROTEIN"/>
    <property type="match status" value="1"/>
</dbReference>
<dbReference type="Pfam" id="PF01386">
    <property type="entry name" value="Ribosomal_L25p"/>
    <property type="match status" value="1"/>
</dbReference>
<dbReference type="EMBL" id="RCBY01000021">
    <property type="protein sequence ID" value="RQH50929.1"/>
    <property type="molecule type" value="Genomic_DNA"/>
</dbReference>
<evidence type="ECO:0000256" key="2">
    <source>
        <dbReference type="ARBA" id="ARBA00022884"/>
    </source>
</evidence>
<comment type="subunit">
    <text evidence="5">Part of the 50S ribosomal subunit; part of the 5S rRNA/L5/L18/L25 subcomplex. Contacts the 5S rRNA. Binds to the 5S rRNA independently of L5 and L18.</text>
</comment>
<keyword evidence="2 5" id="KW-0694">RNA-binding</keyword>
<comment type="function">
    <text evidence="5">This is one of the proteins that binds to the 5S RNA in the ribosome where it forms part of the central protuberance.</text>
</comment>
<comment type="similarity">
    <text evidence="5">Belongs to the bacterial ribosomal protein bL25 family. CTC subfamily.</text>
</comment>
<dbReference type="GO" id="GO:0006412">
    <property type="term" value="P:translation"/>
    <property type="evidence" value="ECO:0007669"/>
    <property type="project" value="UniProtKB-UniRule"/>
</dbReference>
<comment type="caution">
    <text evidence="8">The sequence shown here is derived from an EMBL/GenBank/DDBJ whole genome shotgun (WGS) entry which is preliminary data.</text>
</comment>
<dbReference type="InterPro" id="IPR020056">
    <property type="entry name" value="Rbsml_bL25/Gln-tRNA_synth_N"/>
</dbReference>
<evidence type="ECO:0000256" key="3">
    <source>
        <dbReference type="ARBA" id="ARBA00022980"/>
    </source>
</evidence>
<keyword evidence="3 5" id="KW-0689">Ribosomal protein</keyword>
<dbReference type="CDD" id="cd00495">
    <property type="entry name" value="Ribosomal_L25_TL5_CTC"/>
    <property type="match status" value="1"/>
</dbReference>
<evidence type="ECO:0000256" key="1">
    <source>
        <dbReference type="ARBA" id="ARBA00022730"/>
    </source>
</evidence>
<evidence type="ECO:0000256" key="4">
    <source>
        <dbReference type="ARBA" id="ARBA00023274"/>
    </source>
</evidence>
<dbReference type="InterPro" id="IPR020930">
    <property type="entry name" value="Ribosomal_uL5_bac-type"/>
</dbReference>
<dbReference type="InterPro" id="IPR011035">
    <property type="entry name" value="Ribosomal_bL25/Gln-tRNA_synth"/>
</dbReference>
<keyword evidence="4 5" id="KW-0687">Ribonucleoprotein</keyword>
<dbReference type="InterPro" id="IPR029751">
    <property type="entry name" value="Ribosomal_L25_dom"/>
</dbReference>
<evidence type="ECO:0000256" key="5">
    <source>
        <dbReference type="HAMAP-Rule" id="MF_01334"/>
    </source>
</evidence>
<reference evidence="8 9" key="1">
    <citation type="journal article" date="2018" name="ACS Chem. Biol.">
        <title>Ketoreductase domain dysfunction expands chemodiversity: malyngamide biosynthesis in the cyanobacterium Okeania hirsuta.</title>
        <authorList>
            <person name="Moss N.A."/>
            <person name="Leao T."/>
            <person name="Rankin M."/>
            <person name="McCullough T.M."/>
            <person name="Qu P."/>
            <person name="Korobeynikov A."/>
            <person name="Smith J.L."/>
            <person name="Gerwick L."/>
            <person name="Gerwick W.H."/>
        </authorList>
    </citation>
    <scope>NUCLEOTIDE SEQUENCE [LARGE SCALE GENOMIC DNA]</scope>
    <source>
        <strain evidence="8 9">PAB10Feb10-1</strain>
    </source>
</reference>
<dbReference type="HAMAP" id="MF_01334">
    <property type="entry name" value="Ribosomal_bL25_CTC"/>
    <property type="match status" value="1"/>
</dbReference>
<dbReference type="GO" id="GO:0008097">
    <property type="term" value="F:5S rRNA binding"/>
    <property type="evidence" value="ECO:0007669"/>
    <property type="project" value="InterPro"/>
</dbReference>
<proteinExistence type="inferred from homology"/>
<dbReference type="NCBIfam" id="NF004139">
    <property type="entry name" value="PRK05618.4-2"/>
    <property type="match status" value="1"/>
</dbReference>
<evidence type="ECO:0000313" key="8">
    <source>
        <dbReference type="EMBL" id="RQH50929.1"/>
    </source>
</evidence>
<dbReference type="SUPFAM" id="SSF50715">
    <property type="entry name" value="Ribosomal protein L25-like"/>
    <property type="match status" value="1"/>
</dbReference>
<feature type="domain" description="Large ribosomal subunit protein bL25 beta" evidence="7">
    <location>
        <begin position="102"/>
        <end position="184"/>
    </location>
</feature>
<evidence type="ECO:0000313" key="9">
    <source>
        <dbReference type="Proteomes" id="UP000269154"/>
    </source>
</evidence>
<accession>A0A3N6PI53</accession>
<dbReference type="AlphaFoldDB" id="A0A3N6PI53"/>
<dbReference type="Gene3D" id="2.170.120.20">
    <property type="entry name" value="Ribosomal protein L25, beta domain"/>
    <property type="match status" value="1"/>
</dbReference>
<feature type="domain" description="Large ribosomal subunit protein bL25 L25" evidence="6">
    <location>
        <begin position="6"/>
        <end position="93"/>
    </location>
</feature>
<evidence type="ECO:0000259" key="7">
    <source>
        <dbReference type="Pfam" id="PF14693"/>
    </source>
</evidence>
<dbReference type="InterPro" id="IPR037121">
    <property type="entry name" value="Ribosomal_bL25_C"/>
</dbReference>
<dbReference type="NCBIfam" id="NF004612">
    <property type="entry name" value="PRK05943.1"/>
    <property type="match status" value="1"/>
</dbReference>
<dbReference type="InterPro" id="IPR020057">
    <property type="entry name" value="Ribosomal_bL25_b-dom"/>
</dbReference>
<dbReference type="OrthoDB" id="9786489at2"/>
<dbReference type="GO" id="GO:0003735">
    <property type="term" value="F:structural constituent of ribosome"/>
    <property type="evidence" value="ECO:0007669"/>
    <property type="project" value="InterPro"/>
</dbReference>
<dbReference type="Proteomes" id="UP000269154">
    <property type="component" value="Unassembled WGS sequence"/>
</dbReference>
<dbReference type="PANTHER" id="PTHR33284">
    <property type="entry name" value="RIBOSOMAL PROTEIN L25/GLN-TRNA SYNTHETASE, ANTI-CODON-BINDING DOMAIN-CONTAINING PROTEIN"/>
    <property type="match status" value="1"/>
</dbReference>
<evidence type="ECO:0000259" key="6">
    <source>
        <dbReference type="Pfam" id="PF01386"/>
    </source>
</evidence>
<dbReference type="GO" id="GO:0022625">
    <property type="term" value="C:cytosolic large ribosomal subunit"/>
    <property type="evidence" value="ECO:0007669"/>
    <property type="project" value="TreeGrafter"/>
</dbReference>
<name>A0A3N6PI53_9CYAN</name>
<dbReference type="Gene3D" id="2.40.240.10">
    <property type="entry name" value="Ribosomal Protein L25, Chain P"/>
    <property type="match status" value="1"/>
</dbReference>
<keyword evidence="1 5" id="KW-0699">rRNA-binding</keyword>
<organism evidence="8 9">
    <name type="scientific">Okeania hirsuta</name>
    <dbReference type="NCBI Taxonomy" id="1458930"/>
    <lineage>
        <taxon>Bacteria</taxon>
        <taxon>Bacillati</taxon>
        <taxon>Cyanobacteriota</taxon>
        <taxon>Cyanophyceae</taxon>
        <taxon>Oscillatoriophycideae</taxon>
        <taxon>Oscillatoriales</taxon>
        <taxon>Microcoleaceae</taxon>
        <taxon>Okeania</taxon>
    </lineage>
</organism>
<protein>
    <recommendedName>
        <fullName evidence="5">Large ribosomal subunit protein bL25</fullName>
    </recommendedName>
    <alternativeName>
        <fullName evidence="5">General stress protein CTC</fullName>
    </alternativeName>
</protein>
<gene>
    <name evidence="5" type="primary">rplY</name>
    <name evidence="5" type="synonym">ctc</name>
    <name evidence="8" type="ORF">D5R40_06075</name>
</gene>
<dbReference type="RefSeq" id="WP_124145383.1">
    <property type="nucleotide sequence ID" value="NZ_CAWOKI010000082.1"/>
</dbReference>
<dbReference type="InterPro" id="IPR001021">
    <property type="entry name" value="Ribosomal_bL25_long"/>
</dbReference>
<sequence>MEVTVECQKRPEGSKTKALRREGLIPAVLYGHQGTESVPLTIEVKKAQKLLKDTSINNTIIDLQVPDISWSGKTILREVQSHPYKPLILHLSFFSVAAHGSLDVEVPIHFVGDPVGVKVDGGILDQVVTELAIRCKPDKIPETLDIDISGLKLGESLQLNQITLPEGVEAAGEADLVLARVMAPVGASSTESEGEAAE</sequence>
<keyword evidence="9" id="KW-1185">Reference proteome</keyword>